<dbReference type="SUPFAM" id="SSF54782">
    <property type="entry name" value="Porphobilinogen deaminase (hydroxymethylbilane synthase), C-terminal domain"/>
    <property type="match status" value="1"/>
</dbReference>
<dbReference type="EMBL" id="CP136426">
    <property type="protein sequence ID" value="WOC51997.1"/>
    <property type="molecule type" value="Genomic_DNA"/>
</dbReference>
<evidence type="ECO:0000259" key="1">
    <source>
        <dbReference type="Pfam" id="PF03900"/>
    </source>
</evidence>
<gene>
    <name evidence="2" type="ORF">BPO_1350</name>
</gene>
<dbReference type="Proteomes" id="UP001432059">
    <property type="component" value="Chromosome"/>
</dbReference>
<dbReference type="Gene3D" id="3.30.160.40">
    <property type="entry name" value="Porphobilinogen deaminase, C-terminal domain"/>
    <property type="match status" value="1"/>
</dbReference>
<organism evidence="2 3">
    <name type="scientific">Bergeyella porcorum</name>
    <dbReference type="NCBI Taxonomy" id="1735111"/>
    <lineage>
        <taxon>Bacteria</taxon>
        <taxon>Pseudomonadati</taxon>
        <taxon>Bacteroidota</taxon>
        <taxon>Flavobacteriia</taxon>
        <taxon>Flavobacteriales</taxon>
        <taxon>Weeksellaceae</taxon>
        <taxon>Bergeyella</taxon>
    </lineage>
</organism>
<reference evidence="2" key="1">
    <citation type="submission" date="2023-10" db="EMBL/GenBank/DDBJ databases">
        <title>Characterization and whole genome sequencing of a novel strain of Bergeyella porcorum QD2021 isolated from pig.</title>
        <authorList>
            <person name="Liu G."/>
            <person name="Chen C."/>
            <person name="Han X."/>
        </authorList>
    </citation>
    <scope>NUCLEOTIDE SEQUENCE</scope>
    <source>
        <strain evidence="2">QD2021</strain>
    </source>
</reference>
<dbReference type="InterPro" id="IPR036803">
    <property type="entry name" value="Porphobilinogen_deaminase_C_sf"/>
</dbReference>
<protein>
    <recommendedName>
        <fullName evidence="1">Porphobilinogen deaminase C-terminal domain-containing protein</fullName>
    </recommendedName>
</protein>
<dbReference type="Pfam" id="PF03900">
    <property type="entry name" value="Porphobil_deamC"/>
    <property type="match status" value="1"/>
</dbReference>
<dbReference type="InterPro" id="IPR022418">
    <property type="entry name" value="Porphobilinogen_deaminase_C"/>
</dbReference>
<accession>A0AAU0EZX3</accession>
<evidence type="ECO:0000313" key="3">
    <source>
        <dbReference type="Proteomes" id="UP001432059"/>
    </source>
</evidence>
<name>A0AAU0EZX3_9FLAO</name>
<keyword evidence="3" id="KW-1185">Reference proteome</keyword>
<evidence type="ECO:0000313" key="2">
    <source>
        <dbReference type="EMBL" id="WOC51997.1"/>
    </source>
</evidence>
<dbReference type="GO" id="GO:0004418">
    <property type="term" value="F:hydroxymethylbilane synthase activity"/>
    <property type="evidence" value="ECO:0007669"/>
    <property type="project" value="InterPro"/>
</dbReference>
<feature type="domain" description="Porphobilinogen deaminase C-terminal" evidence="1">
    <location>
        <begin position="8"/>
        <end position="69"/>
    </location>
</feature>
<dbReference type="AlphaFoldDB" id="A0AAU0EZX3"/>
<sequence>MRRDRTGFLANLRSGCTAPIGAFAEMLDGSIHFVGRLCSLDGKECIEVEETIALPALESIGKTIAEKVLQQGGKALMASIKEQL</sequence>
<dbReference type="RefSeq" id="WP_327983616.1">
    <property type="nucleotide sequence ID" value="NZ_CP136426.1"/>
</dbReference>
<proteinExistence type="predicted"/>
<dbReference type="KEGG" id="bpor:BPO_1350"/>
<dbReference type="GO" id="GO:0033014">
    <property type="term" value="P:tetrapyrrole biosynthetic process"/>
    <property type="evidence" value="ECO:0007669"/>
    <property type="project" value="InterPro"/>
</dbReference>